<dbReference type="EC" id="1.5.1.2" evidence="4"/>
<comment type="caution">
    <text evidence="8">The sequence shown here is derived from an EMBL/GenBank/DDBJ whole genome shotgun (WGS) entry which is preliminary data.</text>
</comment>
<keyword evidence="4" id="KW-0028">Amino-acid biosynthesis</keyword>
<evidence type="ECO:0000256" key="5">
    <source>
        <dbReference type="PIRSR" id="PIRSR000193-1"/>
    </source>
</evidence>
<comment type="function">
    <text evidence="4">Catalyzes the reduction of 1-pyrroline-5-carboxylate (PCA) to L-proline.</text>
</comment>
<dbReference type="RefSeq" id="WP_306412354.1">
    <property type="nucleotide sequence ID" value="NZ_JANFPI010000006.1"/>
</dbReference>
<dbReference type="InterPro" id="IPR036291">
    <property type="entry name" value="NAD(P)-bd_dom_sf"/>
</dbReference>
<dbReference type="PANTHER" id="PTHR11645">
    <property type="entry name" value="PYRROLINE-5-CARBOXYLATE REDUCTASE"/>
    <property type="match status" value="1"/>
</dbReference>
<dbReference type="InterPro" id="IPR028939">
    <property type="entry name" value="P5C_Rdtase_cat_N"/>
</dbReference>
<dbReference type="Pfam" id="PF03807">
    <property type="entry name" value="F420_oxidored"/>
    <property type="match status" value="1"/>
</dbReference>
<keyword evidence="4" id="KW-0641">Proline biosynthesis</keyword>
<dbReference type="HAMAP" id="MF_01925">
    <property type="entry name" value="P5C_reductase"/>
    <property type="match status" value="1"/>
</dbReference>
<dbReference type="GO" id="GO:0004735">
    <property type="term" value="F:pyrroline-5-carboxylate reductase activity"/>
    <property type="evidence" value="ECO:0007669"/>
    <property type="project" value="UniProtKB-UniRule"/>
</dbReference>
<dbReference type="PANTHER" id="PTHR11645:SF0">
    <property type="entry name" value="PYRROLINE-5-CARBOXYLATE REDUCTASE 3"/>
    <property type="match status" value="1"/>
</dbReference>
<accession>A0AAE3N2Q9</accession>
<evidence type="ECO:0000313" key="8">
    <source>
        <dbReference type="EMBL" id="MCX8998851.1"/>
    </source>
</evidence>
<feature type="domain" description="Pyrroline-5-carboxylate reductase catalytic N-terminal" evidence="6">
    <location>
        <begin position="6"/>
        <end position="93"/>
    </location>
</feature>
<evidence type="ECO:0000256" key="3">
    <source>
        <dbReference type="ARBA" id="ARBA00023002"/>
    </source>
</evidence>
<keyword evidence="3 4" id="KW-0560">Oxidoreductase</keyword>
<keyword evidence="2 4" id="KW-0521">NADP</keyword>
<dbReference type="GO" id="GO:0005737">
    <property type="term" value="C:cytoplasm"/>
    <property type="evidence" value="ECO:0007669"/>
    <property type="project" value="UniProtKB-SubCell"/>
</dbReference>
<name>A0AAE3N2Q9_9HYPH</name>
<evidence type="ECO:0000259" key="6">
    <source>
        <dbReference type="Pfam" id="PF03807"/>
    </source>
</evidence>
<comment type="subcellular location">
    <subcellularLocation>
        <location evidence="4">Cytoplasm</location>
    </subcellularLocation>
</comment>
<sequence>MNGSLRIGIVGGGGWLGSAIAASVLEAGLLPPRDLCLSYRSTPPNRFDGAFWTADNQQLADRSEVIILSVRPAGWPSIAIDAHGKLLISVMAGVGLSRLAGQHRTNRVVRSLPNAAAGAGKSYTPWICSDGVSDRDRAIVRSIFEACGTQDEVRSESDLDYLTGLSGSGPAFPALLAAAMMKDAVSRGIPEDIARRAVNAVLVGAGRLIEQRQECPNDTVRSFLGYRGTTAAAIEVMRTAGFDEAVAEGLAAAAKTSASMRDAS</sequence>
<organism evidence="8 9">
    <name type="scientific">Ectorhizobium quercum</name>
    <dbReference type="NCBI Taxonomy" id="2965071"/>
    <lineage>
        <taxon>Bacteria</taxon>
        <taxon>Pseudomonadati</taxon>
        <taxon>Pseudomonadota</taxon>
        <taxon>Alphaproteobacteria</taxon>
        <taxon>Hyphomicrobiales</taxon>
        <taxon>Rhizobiaceae</taxon>
        <taxon>Ectorhizobium</taxon>
    </lineage>
</organism>
<dbReference type="Gene3D" id="3.40.50.720">
    <property type="entry name" value="NAD(P)-binding Rossmann-like Domain"/>
    <property type="match status" value="1"/>
</dbReference>
<evidence type="ECO:0000256" key="4">
    <source>
        <dbReference type="HAMAP-Rule" id="MF_01925"/>
    </source>
</evidence>
<dbReference type="GO" id="GO:0055129">
    <property type="term" value="P:L-proline biosynthetic process"/>
    <property type="evidence" value="ECO:0007669"/>
    <property type="project" value="UniProtKB-UniRule"/>
</dbReference>
<dbReference type="EMBL" id="JANFPI010000006">
    <property type="protein sequence ID" value="MCX8998851.1"/>
    <property type="molecule type" value="Genomic_DNA"/>
</dbReference>
<reference evidence="8" key="1">
    <citation type="submission" date="2022-07" db="EMBL/GenBank/DDBJ databases">
        <title>Ectorhizobium quercum gen.nov., sp. nov.</title>
        <authorList>
            <person name="Ma T."/>
            <person name="Li Y."/>
        </authorList>
    </citation>
    <scope>NUCLEOTIDE SEQUENCE</scope>
    <source>
        <strain evidence="8">BDR2-2</strain>
    </source>
</reference>
<comment type="catalytic activity">
    <reaction evidence="4">
        <text>L-proline + NAD(+) = (S)-1-pyrroline-5-carboxylate + NADH + 2 H(+)</text>
        <dbReference type="Rhea" id="RHEA:14105"/>
        <dbReference type="ChEBI" id="CHEBI:15378"/>
        <dbReference type="ChEBI" id="CHEBI:17388"/>
        <dbReference type="ChEBI" id="CHEBI:57540"/>
        <dbReference type="ChEBI" id="CHEBI:57945"/>
        <dbReference type="ChEBI" id="CHEBI:60039"/>
        <dbReference type="EC" id="1.5.1.2"/>
    </reaction>
</comment>
<comment type="similarity">
    <text evidence="1 4">Belongs to the pyrroline-5-carboxylate reductase family.</text>
</comment>
<dbReference type="SUPFAM" id="SSF48179">
    <property type="entry name" value="6-phosphogluconate dehydrogenase C-terminal domain-like"/>
    <property type="match status" value="1"/>
</dbReference>
<evidence type="ECO:0000256" key="1">
    <source>
        <dbReference type="ARBA" id="ARBA00005525"/>
    </source>
</evidence>
<dbReference type="PIRSF" id="PIRSF000193">
    <property type="entry name" value="Pyrrol-5-carb_rd"/>
    <property type="match status" value="1"/>
</dbReference>
<evidence type="ECO:0000313" key="9">
    <source>
        <dbReference type="Proteomes" id="UP001208771"/>
    </source>
</evidence>
<dbReference type="AlphaFoldDB" id="A0AAE3N2Q9"/>
<keyword evidence="4" id="KW-0963">Cytoplasm</keyword>
<feature type="binding site" evidence="5">
    <location>
        <position position="56"/>
    </location>
    <ligand>
        <name>NADPH</name>
        <dbReference type="ChEBI" id="CHEBI:57783"/>
    </ligand>
</feature>
<feature type="domain" description="Pyrroline-5-carboxylate reductase dimerisation" evidence="7">
    <location>
        <begin position="156"/>
        <end position="259"/>
    </location>
</feature>
<dbReference type="InterPro" id="IPR029036">
    <property type="entry name" value="P5CR_dimer"/>
</dbReference>
<comment type="catalytic activity">
    <reaction evidence="4">
        <text>L-proline + NADP(+) = (S)-1-pyrroline-5-carboxylate + NADPH + 2 H(+)</text>
        <dbReference type="Rhea" id="RHEA:14109"/>
        <dbReference type="ChEBI" id="CHEBI:15378"/>
        <dbReference type="ChEBI" id="CHEBI:17388"/>
        <dbReference type="ChEBI" id="CHEBI:57783"/>
        <dbReference type="ChEBI" id="CHEBI:58349"/>
        <dbReference type="ChEBI" id="CHEBI:60039"/>
        <dbReference type="EC" id="1.5.1.2"/>
    </reaction>
</comment>
<dbReference type="InterPro" id="IPR008927">
    <property type="entry name" value="6-PGluconate_DH-like_C_sf"/>
</dbReference>
<gene>
    <name evidence="4" type="primary">proC</name>
    <name evidence="8" type="ORF">NOF55_17190</name>
</gene>
<keyword evidence="9" id="KW-1185">Reference proteome</keyword>
<proteinExistence type="inferred from homology"/>
<evidence type="ECO:0000259" key="7">
    <source>
        <dbReference type="Pfam" id="PF14748"/>
    </source>
</evidence>
<dbReference type="Proteomes" id="UP001208771">
    <property type="component" value="Unassembled WGS sequence"/>
</dbReference>
<dbReference type="Gene3D" id="1.10.3730.10">
    <property type="entry name" value="ProC C-terminal domain-like"/>
    <property type="match status" value="1"/>
</dbReference>
<protein>
    <recommendedName>
        <fullName evidence="4">Pyrroline-5-carboxylate reductase</fullName>
        <shortName evidence="4">P5C reductase</shortName>
        <shortName evidence="4">P5CR</shortName>
        <ecNumber evidence="4">1.5.1.2</ecNumber>
    </recommendedName>
    <alternativeName>
        <fullName evidence="4">PCA reductase</fullName>
    </alternativeName>
</protein>
<comment type="pathway">
    <text evidence="4">Amino-acid biosynthesis; L-proline biosynthesis; L-proline from L-glutamate 5-semialdehyde: step 1/1.</text>
</comment>
<dbReference type="InterPro" id="IPR000304">
    <property type="entry name" value="Pyrroline-COOH_reductase"/>
</dbReference>
<dbReference type="Pfam" id="PF14748">
    <property type="entry name" value="P5CR_dimer"/>
    <property type="match status" value="1"/>
</dbReference>
<dbReference type="SUPFAM" id="SSF51735">
    <property type="entry name" value="NAD(P)-binding Rossmann-fold domains"/>
    <property type="match status" value="1"/>
</dbReference>
<evidence type="ECO:0000256" key="2">
    <source>
        <dbReference type="ARBA" id="ARBA00022857"/>
    </source>
</evidence>